<dbReference type="OrthoDB" id="1550635at2"/>
<evidence type="ECO:0000313" key="3">
    <source>
        <dbReference type="Proteomes" id="UP000184386"/>
    </source>
</evidence>
<protein>
    <submittedName>
        <fullName evidence="2">Acetyltransferase (GNAT) family protein</fullName>
    </submittedName>
</protein>
<dbReference type="Pfam" id="PF00583">
    <property type="entry name" value="Acetyltransf_1"/>
    <property type="match status" value="1"/>
</dbReference>
<dbReference type="Gene3D" id="3.40.630.30">
    <property type="match status" value="2"/>
</dbReference>
<feature type="domain" description="N-acetyltransferase" evidence="1">
    <location>
        <begin position="174"/>
        <end position="320"/>
    </location>
</feature>
<accession>A0A1M6LZ77</accession>
<proteinExistence type="predicted"/>
<reference evidence="2 3" key="1">
    <citation type="submission" date="2016-11" db="EMBL/GenBank/DDBJ databases">
        <authorList>
            <person name="Jaros S."/>
            <person name="Januszkiewicz K."/>
            <person name="Wedrychowicz H."/>
        </authorList>
    </citation>
    <scope>NUCLEOTIDE SEQUENCE [LARGE SCALE GENOMIC DNA]</scope>
    <source>
        <strain evidence="2 3">DSM 15929</strain>
    </source>
</reference>
<gene>
    <name evidence="2" type="ORF">SAMN02745136_00775</name>
</gene>
<dbReference type="CDD" id="cd04301">
    <property type="entry name" value="NAT_SF"/>
    <property type="match status" value="1"/>
</dbReference>
<dbReference type="RefSeq" id="WP_073273151.1">
    <property type="nucleotide sequence ID" value="NZ_FRAC01000007.1"/>
</dbReference>
<dbReference type="Proteomes" id="UP000184386">
    <property type="component" value="Unassembled WGS sequence"/>
</dbReference>
<keyword evidence="3" id="KW-1185">Reference proteome</keyword>
<evidence type="ECO:0000259" key="1">
    <source>
        <dbReference type="PROSITE" id="PS51186"/>
    </source>
</evidence>
<dbReference type="InterPro" id="IPR016181">
    <property type="entry name" value="Acyl_CoA_acyltransferase"/>
</dbReference>
<dbReference type="GO" id="GO:0016747">
    <property type="term" value="F:acyltransferase activity, transferring groups other than amino-acyl groups"/>
    <property type="evidence" value="ECO:0007669"/>
    <property type="project" value="InterPro"/>
</dbReference>
<name>A0A1M6LZ77_9FIRM</name>
<dbReference type="InterPro" id="IPR000182">
    <property type="entry name" value="GNAT_dom"/>
</dbReference>
<dbReference type="AlphaFoldDB" id="A0A1M6LZ77"/>
<organism evidence="2 3">
    <name type="scientific">Anaerocolumna jejuensis DSM 15929</name>
    <dbReference type="NCBI Taxonomy" id="1121322"/>
    <lineage>
        <taxon>Bacteria</taxon>
        <taxon>Bacillati</taxon>
        <taxon>Bacillota</taxon>
        <taxon>Clostridia</taxon>
        <taxon>Lachnospirales</taxon>
        <taxon>Lachnospiraceae</taxon>
        <taxon>Anaerocolumna</taxon>
    </lineage>
</organism>
<evidence type="ECO:0000313" key="2">
    <source>
        <dbReference type="EMBL" id="SHJ76559.1"/>
    </source>
</evidence>
<dbReference type="SUPFAM" id="SSF55729">
    <property type="entry name" value="Acyl-CoA N-acyltransferases (Nat)"/>
    <property type="match status" value="2"/>
</dbReference>
<sequence length="330" mass="37412">MNRQIICKPLDPNYIEAAVEMAQENYDLETQSVTALGRFDNRAFYQSKIKKLFENGIGRIAFQNNEPVGFLAFNQIFNTGNGIIGATSPLYGYGIRNENRGKVIGHLFQAAAAEICEKYARSLRINVYAHDTEVLNMYIMGAFSMDTTEVVRNTAVKIPSADKNDFIFAELDKTQVLEYRKDVIELYRNLINHLRVSPIFYHCNGFLPIEDRYEDFLSEDMRIFAVFHNNQLVGMIDSEPTDIEFAKTDSKAIGMGDVFIKSNYRGCGLGAALLAFANNGIRESGIDRVFVTHGTINPTARGFWDKYFVNYAYTMTRQIDPEMLGIIKAI</sequence>
<keyword evidence="2" id="KW-0808">Transferase</keyword>
<dbReference type="EMBL" id="FRAC01000007">
    <property type="protein sequence ID" value="SHJ76559.1"/>
    <property type="molecule type" value="Genomic_DNA"/>
</dbReference>
<dbReference type="PROSITE" id="PS51186">
    <property type="entry name" value="GNAT"/>
    <property type="match status" value="1"/>
</dbReference>